<evidence type="ECO:0000256" key="5">
    <source>
        <dbReference type="SAM" id="MobiDB-lite"/>
    </source>
</evidence>
<evidence type="ECO:0000256" key="4">
    <source>
        <dbReference type="ARBA" id="ARBA00048073"/>
    </source>
</evidence>
<dbReference type="PANTHER" id="PTHR12192">
    <property type="entry name" value="CATION TRANSPORT PROTEIN CHAC-RELATED"/>
    <property type="match status" value="1"/>
</dbReference>
<name>A0AAN5IEP8_9BILA</name>
<accession>A0AAN5IEP8</accession>
<feature type="region of interest" description="Disordered" evidence="5">
    <location>
        <begin position="116"/>
        <end position="144"/>
    </location>
</feature>
<evidence type="ECO:0000256" key="2">
    <source>
        <dbReference type="ARBA" id="ARBA00012344"/>
    </source>
</evidence>
<sequence>MHLHPSTSTAHASLWIFGYGSLIWNPGFSYAERRKAHARGYARRMYQGNTYHRGDDNLPGRVATLVESQTEDANGVAFRVEGTRAIEEALKHLNEREVGNGYVFKLVRVAFDLSESSPSRASSTDGSSLSSYSDSEEEERREGPDYHSSFLALTCIAHSSNEFFLGPAHPKEMAAQIGAASGKAGPNHEYVLKLAENIRALFPHTKDSHLYGLEKRVREIVKRERRDTV</sequence>
<dbReference type="SUPFAM" id="SSF110857">
    <property type="entry name" value="Gamma-glutamyl cyclotransferase-like"/>
    <property type="match status" value="1"/>
</dbReference>
<dbReference type="GO" id="GO:0006751">
    <property type="term" value="P:glutathione catabolic process"/>
    <property type="evidence" value="ECO:0007669"/>
    <property type="project" value="InterPro"/>
</dbReference>
<protein>
    <recommendedName>
        <fullName evidence="2">glutathione-specific gamma-glutamylcyclotransferase</fullName>
        <ecNumber evidence="2">4.3.2.7</ecNumber>
    </recommendedName>
</protein>
<dbReference type="EC" id="4.3.2.7" evidence="2"/>
<keyword evidence="7" id="KW-1185">Reference proteome</keyword>
<dbReference type="FunFam" id="3.10.490.10:FF:000016">
    <property type="entry name" value="Gamma-glutamylcyclotransferase"/>
    <property type="match status" value="1"/>
</dbReference>
<dbReference type="EMBL" id="BTRK01000006">
    <property type="protein sequence ID" value="GMR59836.1"/>
    <property type="molecule type" value="Genomic_DNA"/>
</dbReference>
<dbReference type="InterPro" id="IPR013024">
    <property type="entry name" value="GGCT-like"/>
</dbReference>
<reference evidence="7" key="1">
    <citation type="submission" date="2022-10" db="EMBL/GenBank/DDBJ databases">
        <title>Genome assembly of Pristionchus species.</title>
        <authorList>
            <person name="Yoshida K."/>
            <person name="Sommer R.J."/>
        </authorList>
    </citation>
    <scope>NUCLEOTIDE SEQUENCE [LARGE SCALE GENOMIC DNA]</scope>
    <source>
        <strain evidence="7">RS5460</strain>
    </source>
</reference>
<comment type="catalytic activity">
    <reaction evidence="4">
        <text>glutathione = L-cysteinylglycine + 5-oxo-L-proline</text>
        <dbReference type="Rhea" id="RHEA:47724"/>
        <dbReference type="ChEBI" id="CHEBI:57925"/>
        <dbReference type="ChEBI" id="CHEBI:58402"/>
        <dbReference type="ChEBI" id="CHEBI:61694"/>
        <dbReference type="EC" id="4.3.2.7"/>
    </reaction>
</comment>
<dbReference type="Proteomes" id="UP001328107">
    <property type="component" value="Unassembled WGS sequence"/>
</dbReference>
<evidence type="ECO:0000256" key="1">
    <source>
        <dbReference type="ARBA" id="ARBA00009662"/>
    </source>
</evidence>
<dbReference type="PANTHER" id="PTHR12192:SF26">
    <property type="entry name" value="GLUTATHIONE-SPECIFIC GAMMA-GLUTAMYLCYCLOTRANSFERASE 1"/>
    <property type="match status" value="1"/>
</dbReference>
<comment type="caution">
    <text evidence="6">The sequence shown here is derived from an EMBL/GenBank/DDBJ whole genome shotgun (WGS) entry which is preliminary data.</text>
</comment>
<dbReference type="InterPro" id="IPR036568">
    <property type="entry name" value="GGCT-like_sf"/>
</dbReference>
<dbReference type="Gene3D" id="3.10.490.10">
    <property type="entry name" value="Gamma-glutamyl cyclotransferase-like"/>
    <property type="match status" value="1"/>
</dbReference>
<dbReference type="AlphaFoldDB" id="A0AAN5IEP8"/>
<evidence type="ECO:0000256" key="3">
    <source>
        <dbReference type="ARBA" id="ARBA00023239"/>
    </source>
</evidence>
<gene>
    <name evidence="6" type="ORF">PMAYCL1PPCAC_30031</name>
</gene>
<feature type="compositionally biased region" description="Low complexity" evidence="5">
    <location>
        <begin position="119"/>
        <end position="133"/>
    </location>
</feature>
<dbReference type="GO" id="GO:0061928">
    <property type="term" value="F:glutathione specific gamma-glutamylcyclotransferase activity"/>
    <property type="evidence" value="ECO:0007669"/>
    <property type="project" value="UniProtKB-EC"/>
</dbReference>
<proteinExistence type="inferred from homology"/>
<organism evidence="6 7">
    <name type="scientific">Pristionchus mayeri</name>
    <dbReference type="NCBI Taxonomy" id="1317129"/>
    <lineage>
        <taxon>Eukaryota</taxon>
        <taxon>Metazoa</taxon>
        <taxon>Ecdysozoa</taxon>
        <taxon>Nematoda</taxon>
        <taxon>Chromadorea</taxon>
        <taxon>Rhabditida</taxon>
        <taxon>Rhabditina</taxon>
        <taxon>Diplogasteromorpha</taxon>
        <taxon>Diplogasteroidea</taxon>
        <taxon>Neodiplogasteridae</taxon>
        <taxon>Pristionchus</taxon>
    </lineage>
</organism>
<dbReference type="InterPro" id="IPR006840">
    <property type="entry name" value="ChaC"/>
</dbReference>
<evidence type="ECO:0000313" key="7">
    <source>
        <dbReference type="Proteomes" id="UP001328107"/>
    </source>
</evidence>
<keyword evidence="3" id="KW-0456">Lyase</keyword>
<evidence type="ECO:0000313" key="6">
    <source>
        <dbReference type="EMBL" id="GMR59836.1"/>
    </source>
</evidence>
<dbReference type="Pfam" id="PF04752">
    <property type="entry name" value="ChaC"/>
    <property type="match status" value="1"/>
</dbReference>
<dbReference type="CDD" id="cd06661">
    <property type="entry name" value="GGCT_like"/>
    <property type="match status" value="1"/>
</dbReference>
<dbReference type="GO" id="GO:0005737">
    <property type="term" value="C:cytoplasm"/>
    <property type="evidence" value="ECO:0007669"/>
    <property type="project" value="TreeGrafter"/>
</dbReference>
<comment type="similarity">
    <text evidence="1">Belongs to the gamma-glutamylcyclotransferase family. ChaC subfamily.</text>
</comment>